<reference evidence="2" key="1">
    <citation type="journal article" date="2019" name="Int. J. Syst. Evol. Microbiol.">
        <title>The Global Catalogue of Microorganisms (GCM) 10K type strain sequencing project: providing services to taxonomists for standard genome sequencing and annotation.</title>
        <authorList>
            <consortium name="The Broad Institute Genomics Platform"/>
            <consortium name="The Broad Institute Genome Sequencing Center for Infectious Disease"/>
            <person name="Wu L."/>
            <person name="Ma J."/>
        </authorList>
    </citation>
    <scope>NUCLEOTIDE SEQUENCE [LARGE SCALE GENOMIC DNA]</scope>
    <source>
        <strain evidence="2">CGMCC 1.15644</strain>
    </source>
</reference>
<gene>
    <name evidence="1" type="ORF">GCM10011413_18230</name>
</gene>
<evidence type="ECO:0000313" key="2">
    <source>
        <dbReference type="Proteomes" id="UP000622648"/>
    </source>
</evidence>
<comment type="caution">
    <text evidence="1">The sequence shown here is derived from an EMBL/GenBank/DDBJ whole genome shotgun (WGS) entry which is preliminary data.</text>
</comment>
<sequence length="61" mass="7144">MSNISHESRGEALSIPIGLMRYSHFKAEGWAATGDMPKRINKKKLANSKIRRMWEFIYYIN</sequence>
<evidence type="ECO:0000313" key="1">
    <source>
        <dbReference type="EMBL" id="GGE52279.1"/>
    </source>
</evidence>
<protein>
    <submittedName>
        <fullName evidence="1">Uncharacterized protein</fullName>
    </submittedName>
</protein>
<dbReference type="EMBL" id="BMJO01000003">
    <property type="protein sequence ID" value="GGE52279.1"/>
    <property type="molecule type" value="Genomic_DNA"/>
</dbReference>
<accession>A0ABQ1SR56</accession>
<proteinExistence type="predicted"/>
<keyword evidence="2" id="KW-1185">Reference proteome</keyword>
<name>A0ABQ1SR56_9SPHI</name>
<dbReference type="Proteomes" id="UP000622648">
    <property type="component" value="Unassembled WGS sequence"/>
</dbReference>
<organism evidence="1 2">
    <name type="scientific">Pedobacter psychrotolerans</name>
    <dbReference type="NCBI Taxonomy" id="1843235"/>
    <lineage>
        <taxon>Bacteria</taxon>
        <taxon>Pseudomonadati</taxon>
        <taxon>Bacteroidota</taxon>
        <taxon>Sphingobacteriia</taxon>
        <taxon>Sphingobacteriales</taxon>
        <taxon>Sphingobacteriaceae</taxon>
        <taxon>Pedobacter</taxon>
    </lineage>
</organism>